<dbReference type="GO" id="GO:0008168">
    <property type="term" value="F:methyltransferase activity"/>
    <property type="evidence" value="ECO:0007669"/>
    <property type="project" value="UniProtKB-KW"/>
</dbReference>
<protein>
    <submittedName>
        <fullName evidence="3">HIT family protein</fullName>
        <ecNumber evidence="3">2.1.1.-</ecNumber>
    </submittedName>
</protein>
<dbReference type="InterPro" id="IPR011146">
    <property type="entry name" value="HIT-like"/>
</dbReference>
<proteinExistence type="predicted"/>
<gene>
    <name evidence="3" type="ORF">ACFOZ4_11015</name>
</gene>
<dbReference type="InterPro" id="IPR052908">
    <property type="entry name" value="AP-4-A_phosphorylase"/>
</dbReference>
<evidence type="ECO:0000313" key="4">
    <source>
        <dbReference type="Proteomes" id="UP001595816"/>
    </source>
</evidence>
<evidence type="ECO:0000256" key="1">
    <source>
        <dbReference type="PROSITE-ProRule" id="PRU00464"/>
    </source>
</evidence>
<organism evidence="3 4">
    <name type="scientific">Hamadaea flava</name>
    <dbReference type="NCBI Taxonomy" id="1742688"/>
    <lineage>
        <taxon>Bacteria</taxon>
        <taxon>Bacillati</taxon>
        <taxon>Actinomycetota</taxon>
        <taxon>Actinomycetes</taxon>
        <taxon>Micromonosporales</taxon>
        <taxon>Micromonosporaceae</taxon>
        <taxon>Hamadaea</taxon>
    </lineage>
</organism>
<dbReference type="Pfam" id="PF01230">
    <property type="entry name" value="HIT"/>
    <property type="match status" value="1"/>
</dbReference>
<dbReference type="PANTHER" id="PTHR42997:SF1">
    <property type="entry name" value="AP-4-A PHOSPHORYLASE"/>
    <property type="match status" value="1"/>
</dbReference>
<keyword evidence="3" id="KW-0489">Methyltransferase</keyword>
<evidence type="ECO:0000259" key="2">
    <source>
        <dbReference type="PROSITE" id="PS51084"/>
    </source>
</evidence>
<dbReference type="Proteomes" id="UP001595816">
    <property type="component" value="Unassembled WGS sequence"/>
</dbReference>
<feature type="domain" description="HIT" evidence="2">
    <location>
        <begin position="10"/>
        <end position="119"/>
    </location>
</feature>
<accession>A0ABV8LLG9</accession>
<keyword evidence="3" id="KW-0808">Transferase</keyword>
<dbReference type="EC" id="2.1.1.-" evidence="3"/>
<reference evidence="4" key="1">
    <citation type="journal article" date="2019" name="Int. J. Syst. Evol. Microbiol.">
        <title>The Global Catalogue of Microorganisms (GCM) 10K type strain sequencing project: providing services to taxonomists for standard genome sequencing and annotation.</title>
        <authorList>
            <consortium name="The Broad Institute Genomics Platform"/>
            <consortium name="The Broad Institute Genome Sequencing Center for Infectious Disease"/>
            <person name="Wu L."/>
            <person name="Ma J."/>
        </authorList>
    </citation>
    <scope>NUCLEOTIDE SEQUENCE [LARGE SCALE GENOMIC DNA]</scope>
    <source>
        <strain evidence="4">CGMCC 4.7289</strain>
    </source>
</reference>
<dbReference type="SUPFAM" id="SSF54197">
    <property type="entry name" value="HIT-like"/>
    <property type="match status" value="1"/>
</dbReference>
<dbReference type="PANTHER" id="PTHR42997">
    <property type="entry name" value="HIT FAMILY HYDROLASE"/>
    <property type="match status" value="1"/>
</dbReference>
<dbReference type="PROSITE" id="PS51084">
    <property type="entry name" value="HIT_2"/>
    <property type="match status" value="1"/>
</dbReference>
<feature type="short sequence motif" description="Histidine triad motif" evidence="1">
    <location>
        <begin position="104"/>
        <end position="108"/>
    </location>
</feature>
<keyword evidence="4" id="KW-1185">Reference proteome</keyword>
<comment type="caution">
    <text evidence="3">The sequence shown here is derived from an EMBL/GenBank/DDBJ whole genome shotgun (WGS) entry which is preliminary data.</text>
</comment>
<dbReference type="RefSeq" id="WP_253754371.1">
    <property type="nucleotide sequence ID" value="NZ_JAMZDZ010000001.1"/>
</dbReference>
<dbReference type="GO" id="GO:0032259">
    <property type="term" value="P:methylation"/>
    <property type="evidence" value="ECO:0007669"/>
    <property type="project" value="UniProtKB-KW"/>
</dbReference>
<dbReference type="InterPro" id="IPR036265">
    <property type="entry name" value="HIT-like_sf"/>
</dbReference>
<dbReference type="EMBL" id="JBHSAY010000006">
    <property type="protein sequence ID" value="MFC4131133.1"/>
    <property type="molecule type" value="Genomic_DNA"/>
</dbReference>
<sequence length="155" mass="16670">MHGQDPQTCIFCRVIAGDIDHDVCVAVSGGFVAFPAKQQRPRNHGHMLLVPAVHVTTLQDLPTDLATGWLTATTALSNAVRSAFHATGVTIRMNLGPPGQDIAHLHTHVIPRHPGDELPTTRSQNVPLADRIAITHRLRPHLDAHRATGDPGALP</sequence>
<name>A0ABV8LLG9_9ACTN</name>
<evidence type="ECO:0000313" key="3">
    <source>
        <dbReference type="EMBL" id="MFC4131133.1"/>
    </source>
</evidence>
<dbReference type="Gene3D" id="3.30.428.10">
    <property type="entry name" value="HIT-like"/>
    <property type="match status" value="1"/>
</dbReference>